<protein>
    <submittedName>
        <fullName evidence="1">DUF1810 domain-containing protein</fullName>
    </submittedName>
</protein>
<dbReference type="EMBL" id="DXCP01000028">
    <property type="protein sequence ID" value="HIY79532.1"/>
    <property type="molecule type" value="Genomic_DNA"/>
</dbReference>
<accession>A0A9D2CHW0</accession>
<dbReference type="Pfam" id="PF08837">
    <property type="entry name" value="DUF1810"/>
    <property type="match status" value="1"/>
</dbReference>
<evidence type="ECO:0000313" key="2">
    <source>
        <dbReference type="Proteomes" id="UP000824133"/>
    </source>
</evidence>
<reference evidence="1" key="2">
    <citation type="submission" date="2021-04" db="EMBL/GenBank/DDBJ databases">
        <authorList>
            <person name="Gilroy R."/>
        </authorList>
    </citation>
    <scope>NUCLEOTIDE SEQUENCE</scope>
    <source>
        <strain evidence="1">ChiHjej10B9-743</strain>
    </source>
</reference>
<dbReference type="AlphaFoldDB" id="A0A9D2CHW0"/>
<name>A0A9D2CHW0_9ACTN</name>
<dbReference type="Gene3D" id="1.25.40.380">
    <property type="entry name" value="Protein of unknown function DUF1810"/>
    <property type="match status" value="1"/>
</dbReference>
<dbReference type="Proteomes" id="UP000824133">
    <property type="component" value="Unassembled WGS sequence"/>
</dbReference>
<reference evidence="1" key="1">
    <citation type="journal article" date="2021" name="PeerJ">
        <title>Extensive microbial diversity within the chicken gut microbiome revealed by metagenomics and culture.</title>
        <authorList>
            <person name="Gilroy R."/>
            <person name="Ravi A."/>
            <person name="Getino M."/>
            <person name="Pursley I."/>
            <person name="Horton D.L."/>
            <person name="Alikhan N.F."/>
            <person name="Baker D."/>
            <person name="Gharbi K."/>
            <person name="Hall N."/>
            <person name="Watson M."/>
            <person name="Adriaenssens E.M."/>
            <person name="Foster-Nyarko E."/>
            <person name="Jarju S."/>
            <person name="Secka A."/>
            <person name="Antonio M."/>
            <person name="Oren A."/>
            <person name="Chaudhuri R.R."/>
            <person name="La Ragione R."/>
            <person name="Hildebrand F."/>
            <person name="Pallen M.J."/>
        </authorList>
    </citation>
    <scope>NUCLEOTIDE SEQUENCE</scope>
    <source>
        <strain evidence="1">ChiHjej10B9-743</strain>
    </source>
</reference>
<dbReference type="InterPro" id="IPR036287">
    <property type="entry name" value="Rv1873-like_sf"/>
</dbReference>
<dbReference type="PIRSF" id="PIRSF008546">
    <property type="entry name" value="UCP008546"/>
    <property type="match status" value="1"/>
</dbReference>
<proteinExistence type="predicted"/>
<gene>
    <name evidence="1" type="ORF">IAA42_03755</name>
</gene>
<dbReference type="SUPFAM" id="SSF140736">
    <property type="entry name" value="Rv1873-like"/>
    <property type="match status" value="1"/>
</dbReference>
<dbReference type="InterPro" id="IPR014937">
    <property type="entry name" value="DUF1810"/>
</dbReference>
<evidence type="ECO:0000313" key="1">
    <source>
        <dbReference type="EMBL" id="HIY79532.1"/>
    </source>
</evidence>
<organism evidence="1 2">
    <name type="scientific">Candidatus Olsenella excrementavium</name>
    <dbReference type="NCBI Taxonomy" id="2838709"/>
    <lineage>
        <taxon>Bacteria</taxon>
        <taxon>Bacillati</taxon>
        <taxon>Actinomycetota</taxon>
        <taxon>Coriobacteriia</taxon>
        <taxon>Coriobacteriales</taxon>
        <taxon>Atopobiaceae</taxon>
        <taxon>Olsenella</taxon>
    </lineage>
</organism>
<sequence>MATGFDIERFVRAQDGGAYEQALAEIRAGRKRSHWIWFVFPQARGLGCSPMAERYGIASRAELDAYVNHPLLRARLLEISHALLALPGSDPVAVLGDIDALKVRSSMTLFELTGADPVFGAVLDKYYAGSRDELTLRIANESWGHNQR</sequence>
<comment type="caution">
    <text evidence="1">The sequence shown here is derived from an EMBL/GenBank/DDBJ whole genome shotgun (WGS) entry which is preliminary data.</text>
</comment>